<dbReference type="EMBL" id="LZDN01000003">
    <property type="protein sequence ID" value="OBX51917.1"/>
    <property type="molecule type" value="Genomic_DNA"/>
</dbReference>
<accession>A0A1B8PLG0</accession>
<organism evidence="1 2">
    <name type="scientific">Moraxella nonliquefaciens</name>
    <dbReference type="NCBI Taxonomy" id="478"/>
    <lineage>
        <taxon>Bacteria</taxon>
        <taxon>Pseudomonadati</taxon>
        <taxon>Pseudomonadota</taxon>
        <taxon>Gammaproteobacteria</taxon>
        <taxon>Moraxellales</taxon>
        <taxon>Moraxellaceae</taxon>
        <taxon>Moraxella</taxon>
    </lineage>
</organism>
<evidence type="ECO:0000313" key="2">
    <source>
        <dbReference type="Proteomes" id="UP000092671"/>
    </source>
</evidence>
<dbReference type="AlphaFoldDB" id="A0A1B8PLG0"/>
<reference evidence="1 2" key="1">
    <citation type="submission" date="2016-06" db="EMBL/GenBank/DDBJ databases">
        <title>Draft genome of Moraxella nonliquefaciens CCUG 60284.</title>
        <authorList>
            <person name="Salva-Serra F."/>
            <person name="Engstrom-Jakobsson H."/>
            <person name="Thorell K."/>
            <person name="Gonzales-Siles L."/>
            <person name="Karlsson R."/>
            <person name="Boulund F."/>
            <person name="Engstrand L."/>
            <person name="Kristiansson E."/>
            <person name="Moore E."/>
        </authorList>
    </citation>
    <scope>NUCLEOTIDE SEQUENCE [LARGE SCALE GENOMIC DNA]</scope>
    <source>
        <strain evidence="1 2">CCUG 60284</strain>
    </source>
</reference>
<dbReference type="RefSeq" id="WP_066892151.1">
    <property type="nucleotide sequence ID" value="NZ_LZDN01000003.1"/>
</dbReference>
<proteinExistence type="predicted"/>
<sequence>MSFKEKLWRIYTGDYSDVGYPLGENWAKQGKPRNSWGFSYVFHKNFINQFWQANHSDQTLKDSFYRGYDNQQLAKTITSTQKSTSPLIPQGVTMSNLERYDHILVGLRTARDNIKLNIRQLGNTLSDYSNQIEAMKSSGFLEDYADKLKAYNGLKMRIDGLQNFLTQINAKIGDIENSILELRADANKEM</sequence>
<name>A0A1B8PLG0_MORNO</name>
<dbReference type="OrthoDB" id="6648383at2"/>
<gene>
    <name evidence="1" type="ORF">A9Z60_06555</name>
</gene>
<evidence type="ECO:0000313" key="1">
    <source>
        <dbReference type="EMBL" id="OBX51917.1"/>
    </source>
</evidence>
<protein>
    <submittedName>
        <fullName evidence="1">Uncharacterized protein</fullName>
    </submittedName>
</protein>
<comment type="caution">
    <text evidence="1">The sequence shown here is derived from an EMBL/GenBank/DDBJ whole genome shotgun (WGS) entry which is preliminary data.</text>
</comment>
<dbReference type="Proteomes" id="UP000092671">
    <property type="component" value="Unassembled WGS sequence"/>
</dbReference>